<dbReference type="CDD" id="cd05289">
    <property type="entry name" value="MDR_like_2"/>
    <property type="match status" value="1"/>
</dbReference>
<keyword evidence="2" id="KW-0560">Oxidoreductase</keyword>
<dbReference type="AlphaFoldDB" id="A0A9N8MR27"/>
<dbReference type="SUPFAM" id="SSF50129">
    <property type="entry name" value="GroES-like"/>
    <property type="match status" value="1"/>
</dbReference>
<proteinExistence type="predicted"/>
<evidence type="ECO:0000313" key="2">
    <source>
        <dbReference type="EMBL" id="CAE6889384.1"/>
    </source>
</evidence>
<dbReference type="GO" id="GO:0102523">
    <property type="term" value="F:2-chloroacrylate reductase activity"/>
    <property type="evidence" value="ECO:0007669"/>
    <property type="project" value="UniProtKB-EC"/>
</dbReference>
<gene>
    <name evidence="2" type="ORF">R70211_02613</name>
</gene>
<feature type="domain" description="Enoyl reductase (ER)" evidence="1">
    <location>
        <begin position="10"/>
        <end position="306"/>
    </location>
</feature>
<dbReference type="SUPFAM" id="SSF51735">
    <property type="entry name" value="NAD(P)-binding Rossmann-fold domains"/>
    <property type="match status" value="1"/>
</dbReference>
<protein>
    <submittedName>
        <fullName evidence="2">2-haloacrylate reductase</fullName>
        <ecNumber evidence="2">1.3.1.103</ecNumber>
    </submittedName>
</protein>
<dbReference type="Pfam" id="PF08240">
    <property type="entry name" value="ADH_N"/>
    <property type="match status" value="1"/>
</dbReference>
<name>A0A9N8MR27_9BURK</name>
<dbReference type="Pfam" id="PF13602">
    <property type="entry name" value="ADH_zinc_N_2"/>
    <property type="match status" value="1"/>
</dbReference>
<dbReference type="InterPro" id="IPR013154">
    <property type="entry name" value="ADH-like_N"/>
</dbReference>
<dbReference type="PANTHER" id="PTHR11695">
    <property type="entry name" value="ALCOHOL DEHYDROGENASE RELATED"/>
    <property type="match status" value="1"/>
</dbReference>
<dbReference type="SMART" id="SM00829">
    <property type="entry name" value="PKS_ER"/>
    <property type="match status" value="1"/>
</dbReference>
<dbReference type="EMBL" id="CAJNAS010000006">
    <property type="protein sequence ID" value="CAE6889384.1"/>
    <property type="molecule type" value="Genomic_DNA"/>
</dbReference>
<dbReference type="EC" id="1.3.1.103" evidence="2"/>
<reference evidence="2" key="1">
    <citation type="submission" date="2021-02" db="EMBL/GenBank/DDBJ databases">
        <authorList>
            <person name="Vanwijnsberghe S."/>
        </authorList>
    </citation>
    <scope>NUCLEOTIDE SEQUENCE</scope>
    <source>
        <strain evidence="2">R-70211</strain>
    </source>
</reference>
<evidence type="ECO:0000259" key="1">
    <source>
        <dbReference type="SMART" id="SM00829"/>
    </source>
</evidence>
<comment type="caution">
    <text evidence="2">The sequence shown here is derived from an EMBL/GenBank/DDBJ whole genome shotgun (WGS) entry which is preliminary data.</text>
</comment>
<keyword evidence="3" id="KW-1185">Reference proteome</keyword>
<dbReference type="Gene3D" id="3.90.180.10">
    <property type="entry name" value="Medium-chain alcohol dehydrogenases, catalytic domain"/>
    <property type="match status" value="1"/>
</dbReference>
<dbReference type="InterPro" id="IPR036291">
    <property type="entry name" value="NAD(P)-bd_dom_sf"/>
</dbReference>
<dbReference type="InterPro" id="IPR020843">
    <property type="entry name" value="ER"/>
</dbReference>
<dbReference type="InterPro" id="IPR050700">
    <property type="entry name" value="YIM1/Zinc_Alcohol_DH_Fams"/>
</dbReference>
<sequence length="312" mass="33212">MQTIQYSRYGGPDVLERVTHPDPVVGPGDVRVRMRAAGVAPLDTKLRAGLLQQHFTLAFPMIPGRDGIGVVDQVGEGVRELVVGDVVCVLADLTRGGTCAEMIVCSATRAVLKPANLSDHQAAVLLQPGISAWSAVVRAARVTRDAHVLIHGGAGAVGSLMVQLARHLGAHVSATCRADNVDYVLDLGAHRAIAYDRDDFSTLRDQDVVFDLIGGAVHARSYPILRRGGNLVYLTADSIVDRGVEFGVTVTRATVDDQREALLAVAQLAEQGILRPAIAGVFPIADTAAAHRALETRQVTRGRLVLEVDFDS</sequence>
<dbReference type="Proteomes" id="UP000675121">
    <property type="component" value="Unassembled WGS sequence"/>
</dbReference>
<dbReference type="RefSeq" id="WP_201085378.1">
    <property type="nucleotide sequence ID" value="NZ_CAJNAS010000006.1"/>
</dbReference>
<accession>A0A9N8MR27</accession>
<dbReference type="PANTHER" id="PTHR11695:SF294">
    <property type="entry name" value="RETICULON-4-INTERACTING PROTEIN 1, MITOCHONDRIAL"/>
    <property type="match status" value="1"/>
</dbReference>
<organism evidence="2 3">
    <name type="scientific">Paraburkholderia domus</name>
    <dbReference type="NCBI Taxonomy" id="2793075"/>
    <lineage>
        <taxon>Bacteria</taxon>
        <taxon>Pseudomonadati</taxon>
        <taxon>Pseudomonadota</taxon>
        <taxon>Betaproteobacteria</taxon>
        <taxon>Burkholderiales</taxon>
        <taxon>Burkholderiaceae</taxon>
        <taxon>Paraburkholderia</taxon>
    </lineage>
</organism>
<dbReference type="Gene3D" id="3.40.50.720">
    <property type="entry name" value="NAD(P)-binding Rossmann-like Domain"/>
    <property type="match status" value="1"/>
</dbReference>
<dbReference type="InterPro" id="IPR011032">
    <property type="entry name" value="GroES-like_sf"/>
</dbReference>
<evidence type="ECO:0000313" key="3">
    <source>
        <dbReference type="Proteomes" id="UP000675121"/>
    </source>
</evidence>